<sequence>MLEQFQQRAGAVRLEFGMDTSPHSVILGLEPRIHAATSHAFGSAWDMTDESCETFNNGESSTLSHSP</sequence>
<gene>
    <name evidence="1" type="ORF">GGI64_000975</name>
</gene>
<name>A0A7Z0DV72_RHILE</name>
<accession>A0A7Z0DV72</accession>
<organism evidence="1 2">
    <name type="scientific">Rhizobium leguminosarum</name>
    <dbReference type="NCBI Taxonomy" id="384"/>
    <lineage>
        <taxon>Bacteria</taxon>
        <taxon>Pseudomonadati</taxon>
        <taxon>Pseudomonadota</taxon>
        <taxon>Alphaproteobacteria</taxon>
        <taxon>Hyphomicrobiales</taxon>
        <taxon>Rhizobiaceae</taxon>
        <taxon>Rhizobium/Agrobacterium group</taxon>
        <taxon>Rhizobium</taxon>
    </lineage>
</organism>
<comment type="caution">
    <text evidence="1">The sequence shown here is derived from an EMBL/GenBank/DDBJ whole genome shotgun (WGS) entry which is preliminary data.</text>
</comment>
<protein>
    <submittedName>
        <fullName evidence="1">Uncharacterized protein</fullName>
    </submittedName>
</protein>
<reference evidence="1 2" key="1">
    <citation type="submission" date="2020-07" db="EMBL/GenBank/DDBJ databases">
        <title>Genomic Encyclopedia of Type Strains, Phase IV (KMG-V): Genome sequencing to study the core and pangenomes of soil and plant-associated prokaryotes.</title>
        <authorList>
            <person name="Whitman W."/>
        </authorList>
    </citation>
    <scope>NUCLEOTIDE SEQUENCE [LARGE SCALE GENOMIC DNA]</scope>
    <source>
        <strain evidence="1 2">SEMIA 4052</strain>
    </source>
</reference>
<proteinExistence type="predicted"/>
<dbReference type="AlphaFoldDB" id="A0A7Z0DV72"/>
<evidence type="ECO:0000313" key="2">
    <source>
        <dbReference type="Proteomes" id="UP000535276"/>
    </source>
</evidence>
<dbReference type="EMBL" id="JACBZV010000001">
    <property type="protein sequence ID" value="NYJ09956.1"/>
    <property type="molecule type" value="Genomic_DNA"/>
</dbReference>
<evidence type="ECO:0000313" key="1">
    <source>
        <dbReference type="EMBL" id="NYJ09956.1"/>
    </source>
</evidence>
<dbReference type="Proteomes" id="UP000535276">
    <property type="component" value="Unassembled WGS sequence"/>
</dbReference>